<feature type="compositionally biased region" description="Polar residues" evidence="2">
    <location>
        <begin position="183"/>
        <end position="195"/>
    </location>
</feature>
<keyword evidence="1" id="KW-0175">Coiled coil</keyword>
<evidence type="ECO:0000256" key="1">
    <source>
        <dbReference type="SAM" id="Coils"/>
    </source>
</evidence>
<feature type="compositionally biased region" description="Basic and acidic residues" evidence="2">
    <location>
        <begin position="97"/>
        <end position="108"/>
    </location>
</feature>
<dbReference type="Proteomes" id="UP000228380">
    <property type="component" value="Chromosome 1"/>
</dbReference>
<evidence type="ECO:0000313" key="4">
    <source>
        <dbReference type="RefSeq" id="XP_038983076.1"/>
    </source>
</evidence>
<dbReference type="OrthoDB" id="1911931at2759"/>
<keyword evidence="3" id="KW-1185">Reference proteome</keyword>
<feature type="region of interest" description="Disordered" evidence="2">
    <location>
        <begin position="502"/>
        <end position="521"/>
    </location>
</feature>
<proteinExistence type="predicted"/>
<feature type="compositionally biased region" description="Low complexity" evidence="2">
    <location>
        <begin position="142"/>
        <end position="154"/>
    </location>
</feature>
<dbReference type="AlphaFoldDB" id="A0A8B9A8S8"/>
<dbReference type="PANTHER" id="PTHR34466">
    <property type="entry name" value="OS11G0129800 PROTEIN"/>
    <property type="match status" value="1"/>
</dbReference>
<dbReference type="RefSeq" id="XP_038983076.1">
    <property type="nucleotide sequence ID" value="XM_039127148.1"/>
</dbReference>
<evidence type="ECO:0000256" key="2">
    <source>
        <dbReference type="SAM" id="MobiDB-lite"/>
    </source>
</evidence>
<feature type="region of interest" description="Disordered" evidence="2">
    <location>
        <begin position="352"/>
        <end position="383"/>
    </location>
</feature>
<feature type="compositionally biased region" description="Polar residues" evidence="2">
    <location>
        <begin position="233"/>
        <end position="245"/>
    </location>
</feature>
<dbReference type="PANTHER" id="PTHR34466:SF1">
    <property type="entry name" value="OS06G0609800 PROTEIN"/>
    <property type="match status" value="1"/>
</dbReference>
<reference evidence="3" key="1">
    <citation type="journal article" date="2019" name="Nat. Commun.">
        <title>Genome-wide association mapping of date palm fruit traits.</title>
        <authorList>
            <person name="Hazzouri K.M."/>
            <person name="Gros-Balthazard M."/>
            <person name="Flowers J.M."/>
            <person name="Copetti D."/>
            <person name="Lemansour A."/>
            <person name="Lebrun M."/>
            <person name="Masmoudi K."/>
            <person name="Ferrand S."/>
            <person name="Dhar M.I."/>
            <person name="Fresquez Z.A."/>
            <person name="Rosas U."/>
            <person name="Zhang J."/>
            <person name="Talag J."/>
            <person name="Lee S."/>
            <person name="Kudrna D."/>
            <person name="Powell R.F."/>
            <person name="Leitch I.J."/>
            <person name="Krueger R.R."/>
            <person name="Wing R.A."/>
            <person name="Amiri K.M.A."/>
            <person name="Purugganan M.D."/>
        </authorList>
    </citation>
    <scope>NUCLEOTIDE SEQUENCE [LARGE SCALE GENOMIC DNA]</scope>
    <source>
        <strain evidence="3">cv. Khalas</strain>
    </source>
</reference>
<name>A0A8B9A8S8_PHODC</name>
<sequence length="585" mass="64967">MATAAFRSTSRRPAVGGRGGAEDAGSSNRGVGHRRSRSLGRYSGRFPPPPPESDEFSTPRSRFVNKVRGSGVPDISLDDLADEFFRARAESDEEEESRSAARLPDRRNSVASYRMETEASRLRGRSVSRPPDRRAVNGKPTSGGSSRRQRSVSVARHRCSDSENVLDLCDNTTQSKGRHIGSGSFQWPSSQNPTKTGALGRSGSQKDFFQSHDSYSSQSSSLTDDEAREVHSSKSGTEKTIQAVYTQEKMEHPTGDAEGTGLYEAMRKEVRHAVEEIRTELEKFMQVMTKTERTTILNDNEKRAKSSNIIQVIADIRRNYTTKLEQSEKRKQELLAELAVEEQRGQELTKIVKELLPSPNPTAAPERSSRSRRRSNDRIRMSKHLTEEAERYFEDFLSNVEDTDMSSFDGERSDTNSTIRDLIVHDRVPETPASLTKAAPLPVEADGVVLPWLQWETSNDTSPSPCKTEAEVPAASGNILPASAQEASAGFDGGKLIRSSVGSWSPEGDHSSSAISMDQKGGRLGDVVNHLSSSNGRAKGSNFYMDDYLSLQHNEDFLFERLRQRQRIDSDGQNSVWSAHKNFSW</sequence>
<feature type="compositionally biased region" description="Basic and acidic residues" evidence="2">
    <location>
        <begin position="374"/>
        <end position="383"/>
    </location>
</feature>
<reference evidence="4" key="2">
    <citation type="submission" date="2025-08" db="UniProtKB">
        <authorList>
            <consortium name="RefSeq"/>
        </authorList>
    </citation>
    <scope>IDENTIFICATION</scope>
    <source>
        <tissue evidence="4">Young leaves</tissue>
    </source>
</reference>
<feature type="coiled-coil region" evidence="1">
    <location>
        <begin position="263"/>
        <end position="344"/>
    </location>
</feature>
<feature type="region of interest" description="Disordered" evidence="2">
    <location>
        <begin position="1"/>
        <end position="259"/>
    </location>
</feature>
<accession>A0A8B9A8S8</accession>
<dbReference type="KEGG" id="pda:103710643"/>
<protein>
    <submittedName>
        <fullName evidence="4">Uncharacterized protein LOC103710643 isoform X1</fullName>
    </submittedName>
</protein>
<evidence type="ECO:0000313" key="3">
    <source>
        <dbReference type="Proteomes" id="UP000228380"/>
    </source>
</evidence>
<dbReference type="GeneID" id="103710643"/>
<organism evidence="3 4">
    <name type="scientific">Phoenix dactylifera</name>
    <name type="common">Date palm</name>
    <dbReference type="NCBI Taxonomy" id="42345"/>
    <lineage>
        <taxon>Eukaryota</taxon>
        <taxon>Viridiplantae</taxon>
        <taxon>Streptophyta</taxon>
        <taxon>Embryophyta</taxon>
        <taxon>Tracheophyta</taxon>
        <taxon>Spermatophyta</taxon>
        <taxon>Magnoliopsida</taxon>
        <taxon>Liliopsida</taxon>
        <taxon>Arecaceae</taxon>
        <taxon>Coryphoideae</taxon>
        <taxon>Phoeniceae</taxon>
        <taxon>Phoenix</taxon>
    </lineage>
</organism>
<gene>
    <name evidence="4" type="primary">LOC103710643</name>
</gene>
<feature type="compositionally biased region" description="Low complexity" evidence="2">
    <location>
        <begin position="207"/>
        <end position="221"/>
    </location>
</feature>